<evidence type="ECO:0000313" key="4">
    <source>
        <dbReference type="Proteomes" id="UP001501083"/>
    </source>
</evidence>
<protein>
    <submittedName>
        <fullName evidence="3">Murein L,D-transpeptidase catalytic domain family protein</fullName>
    </submittedName>
</protein>
<feature type="region of interest" description="Disordered" evidence="1">
    <location>
        <begin position="31"/>
        <end position="61"/>
    </location>
</feature>
<feature type="compositionally biased region" description="Polar residues" evidence="1">
    <location>
        <begin position="35"/>
        <end position="45"/>
    </location>
</feature>
<name>A0ABP9LJT2_9GAMM</name>
<dbReference type="PANTHER" id="PTHR38477:SF1">
    <property type="entry name" value="MUREIN L,D-TRANSPEPTIDASE CATALYTIC DOMAIN FAMILY PROTEIN"/>
    <property type="match status" value="1"/>
</dbReference>
<accession>A0ABP9LJT2</accession>
<organism evidence="3 4">
    <name type="scientific">Lysobacter panacisoli</name>
    <dbReference type="NCBI Taxonomy" id="1255263"/>
    <lineage>
        <taxon>Bacteria</taxon>
        <taxon>Pseudomonadati</taxon>
        <taxon>Pseudomonadota</taxon>
        <taxon>Gammaproteobacteria</taxon>
        <taxon>Lysobacterales</taxon>
        <taxon>Lysobacteraceae</taxon>
        <taxon>Lysobacter</taxon>
    </lineage>
</organism>
<feature type="signal peptide" evidence="2">
    <location>
        <begin position="1"/>
        <end position="29"/>
    </location>
</feature>
<dbReference type="Proteomes" id="UP001501083">
    <property type="component" value="Unassembled WGS sequence"/>
</dbReference>
<dbReference type="EMBL" id="BAABKY010000004">
    <property type="protein sequence ID" value="GAA5080028.1"/>
    <property type="molecule type" value="Genomic_DNA"/>
</dbReference>
<dbReference type="Pfam" id="PF13645">
    <property type="entry name" value="YkuD_2"/>
    <property type="match status" value="1"/>
</dbReference>
<keyword evidence="2" id="KW-0732">Signal</keyword>
<dbReference type="InterPro" id="IPR032676">
    <property type="entry name" value="YkuD_2"/>
</dbReference>
<gene>
    <name evidence="3" type="ORF">GCM10025759_28840</name>
</gene>
<comment type="caution">
    <text evidence="3">The sequence shown here is derived from an EMBL/GenBank/DDBJ whole genome shotgun (WGS) entry which is preliminary data.</text>
</comment>
<sequence length="277" mass="28903">MPYENAWMIQPRTLALAIAALLPASPGLSARKPANQPTVLPSSAGTAAGDTPASTDASALSADAPGGRWLSRLAPGADPKVLELAVSAMQCAQSGGVGADARRLAVIDYSRPSLMPRLWVFDLAAGKLLYEEVVAHGQGSGDNMATRFSNDDGSHQSSLGLFVTADTYTGRNGYSLRMKGLEPGVNDAAMARAIVMHGAPYVDPVRAKSMGRLGRSWGCPAVRSAVARPMIDLLKGGQFVFSYYPDQAWLARSALLKCPAARNSLAHRGADGAPPSG</sequence>
<proteinExistence type="predicted"/>
<feature type="compositionally biased region" description="Low complexity" evidence="1">
    <location>
        <begin position="50"/>
        <end position="61"/>
    </location>
</feature>
<evidence type="ECO:0000313" key="3">
    <source>
        <dbReference type="EMBL" id="GAA5080028.1"/>
    </source>
</evidence>
<dbReference type="PANTHER" id="PTHR38477">
    <property type="entry name" value="HYPOTHETICAL EXPORTED PROTEIN"/>
    <property type="match status" value="1"/>
</dbReference>
<evidence type="ECO:0000256" key="1">
    <source>
        <dbReference type="SAM" id="MobiDB-lite"/>
    </source>
</evidence>
<reference evidence="4" key="1">
    <citation type="journal article" date="2019" name="Int. J. Syst. Evol. Microbiol.">
        <title>The Global Catalogue of Microorganisms (GCM) 10K type strain sequencing project: providing services to taxonomists for standard genome sequencing and annotation.</title>
        <authorList>
            <consortium name="The Broad Institute Genomics Platform"/>
            <consortium name="The Broad Institute Genome Sequencing Center for Infectious Disease"/>
            <person name="Wu L."/>
            <person name="Ma J."/>
        </authorList>
    </citation>
    <scope>NUCLEOTIDE SEQUENCE [LARGE SCALE GENOMIC DNA]</scope>
    <source>
        <strain evidence="4">JCM 19212</strain>
    </source>
</reference>
<feature type="chain" id="PRO_5045039059" evidence="2">
    <location>
        <begin position="30"/>
        <end position="277"/>
    </location>
</feature>
<evidence type="ECO:0000256" key="2">
    <source>
        <dbReference type="SAM" id="SignalP"/>
    </source>
</evidence>
<keyword evidence="4" id="KW-1185">Reference proteome</keyword>